<proteinExistence type="predicted"/>
<evidence type="ECO:0000313" key="2">
    <source>
        <dbReference type="Proteomes" id="UP001461341"/>
    </source>
</evidence>
<keyword evidence="2" id="KW-1185">Reference proteome</keyword>
<name>A0ABZ2YF65_9BACT</name>
<dbReference type="RefSeq" id="WP_369018488.1">
    <property type="nucleotide sequence ID" value="NZ_CP121689.1"/>
</dbReference>
<evidence type="ECO:0000313" key="1">
    <source>
        <dbReference type="EMBL" id="WZL76330.1"/>
    </source>
</evidence>
<accession>A0ABZ2YF65</accession>
<reference evidence="1 2" key="1">
    <citation type="submission" date="2023-03" db="EMBL/GenBank/DDBJ databases">
        <title>Novel Species.</title>
        <authorList>
            <person name="Ma S."/>
        </authorList>
    </citation>
    <scope>NUCLEOTIDE SEQUENCE [LARGE SCALE GENOMIC DNA]</scope>
    <source>
        <strain evidence="1 2">B11</strain>
    </source>
</reference>
<organism evidence="1 2">
    <name type="scientific">Thermatribacter velox</name>
    <dbReference type="NCBI Taxonomy" id="3039681"/>
    <lineage>
        <taxon>Bacteria</taxon>
        <taxon>Pseudomonadati</taxon>
        <taxon>Atribacterota</taxon>
        <taxon>Atribacteria</taxon>
        <taxon>Atribacterales</taxon>
        <taxon>Thermatribacteraceae</taxon>
        <taxon>Thermatribacter</taxon>
    </lineage>
</organism>
<dbReference type="EMBL" id="CP121689">
    <property type="protein sequence ID" value="WZL76330.1"/>
    <property type="molecule type" value="Genomic_DNA"/>
</dbReference>
<gene>
    <name evidence="1" type="ORF">QBE54_00940</name>
</gene>
<dbReference type="Proteomes" id="UP001461341">
    <property type="component" value="Chromosome"/>
</dbReference>
<protein>
    <submittedName>
        <fullName evidence="1">Uncharacterized protein</fullName>
    </submittedName>
</protein>
<sequence length="96" mass="11158">MPKLPSRFYQYGQRSTLQIFFPGNYTQFIKNILSQQTRFCLIPTEDKEEPSKSQAKASLSTPSNLLKSKNFQANLHSSDLSKIFEPEKTDFLSRRH</sequence>